<evidence type="ECO:0000256" key="10">
    <source>
        <dbReference type="ARBA" id="ARBA00022840"/>
    </source>
</evidence>
<protein>
    <recommendedName>
        <fullName evidence="3">biotin carboxylase</fullName>
        <ecNumber evidence="3">6.3.4.14</ecNumber>
    </recommendedName>
</protein>
<dbReference type="Gene3D" id="2.40.50.100">
    <property type="match status" value="1"/>
</dbReference>
<dbReference type="InterPro" id="IPR029000">
    <property type="entry name" value="Cyclophilin-like_dom_sf"/>
</dbReference>
<comment type="catalytic activity">
    <reaction evidence="16">
        <text>N(6)-biotinyl-L-lysyl-[protein] + hydrogencarbonate + ATP = N(6)-carboxybiotinyl-L-lysyl-[protein] + ADP + phosphate + H(+)</text>
        <dbReference type="Rhea" id="RHEA:13501"/>
        <dbReference type="Rhea" id="RHEA-COMP:10505"/>
        <dbReference type="Rhea" id="RHEA-COMP:10506"/>
        <dbReference type="ChEBI" id="CHEBI:15378"/>
        <dbReference type="ChEBI" id="CHEBI:17544"/>
        <dbReference type="ChEBI" id="CHEBI:30616"/>
        <dbReference type="ChEBI" id="CHEBI:43474"/>
        <dbReference type="ChEBI" id="CHEBI:83144"/>
        <dbReference type="ChEBI" id="CHEBI:83145"/>
        <dbReference type="ChEBI" id="CHEBI:456216"/>
        <dbReference type="EC" id="6.3.4.14"/>
    </reaction>
    <physiologicalReaction direction="left-to-right" evidence="16">
        <dbReference type="Rhea" id="RHEA:13502"/>
    </physiologicalReaction>
</comment>
<evidence type="ECO:0000256" key="5">
    <source>
        <dbReference type="ARBA" id="ARBA00022598"/>
    </source>
</evidence>
<dbReference type="Pfam" id="PF02786">
    <property type="entry name" value="CPSase_L_D2"/>
    <property type="match status" value="1"/>
</dbReference>
<dbReference type="SUPFAM" id="SSF52440">
    <property type="entry name" value="PreATP-grasp domain"/>
    <property type="match status" value="1"/>
</dbReference>
<keyword evidence="12" id="KW-0443">Lipid metabolism</keyword>
<dbReference type="InterPro" id="IPR003778">
    <property type="entry name" value="CT_A_B"/>
</dbReference>
<keyword evidence="22" id="KW-1185">Reference proteome</keyword>
<keyword evidence="13" id="KW-0275">Fatty acid biosynthesis</keyword>
<evidence type="ECO:0000259" key="18">
    <source>
        <dbReference type="PROSITE" id="PS50968"/>
    </source>
</evidence>
<dbReference type="SMART" id="SM00797">
    <property type="entry name" value="AHS2"/>
    <property type="match status" value="1"/>
</dbReference>
<dbReference type="Pfam" id="PF00364">
    <property type="entry name" value="Biotin_lipoyl"/>
    <property type="match status" value="1"/>
</dbReference>
<dbReference type="CDD" id="cd06850">
    <property type="entry name" value="biotinyl_domain"/>
    <property type="match status" value="1"/>
</dbReference>
<comment type="pathway">
    <text evidence="2">Lipid metabolism.</text>
</comment>
<dbReference type="SUPFAM" id="SSF51246">
    <property type="entry name" value="Rudiment single hybrid motif"/>
    <property type="match status" value="1"/>
</dbReference>
<reference evidence="21 22" key="1">
    <citation type="submission" date="2020-07" db="EMBL/GenBank/DDBJ databases">
        <title>Sequencing the genomes of 1000 actinobacteria strains.</title>
        <authorList>
            <person name="Klenk H.-P."/>
        </authorList>
    </citation>
    <scope>NUCLEOTIDE SEQUENCE [LARGE SCALE GENOMIC DNA]</scope>
    <source>
        <strain evidence="21 22">DSM 22083</strain>
    </source>
</reference>
<comment type="caution">
    <text evidence="21">The sequence shown here is derived from an EMBL/GenBank/DDBJ whole genome shotgun (WGS) entry which is preliminary data.</text>
</comment>
<evidence type="ECO:0000313" key="22">
    <source>
        <dbReference type="Proteomes" id="UP000569914"/>
    </source>
</evidence>
<dbReference type="PANTHER" id="PTHR18866">
    <property type="entry name" value="CARBOXYLASE:PYRUVATE/ACETYL-COA/PROPIONYL-COA CARBOXYLASE"/>
    <property type="match status" value="1"/>
</dbReference>
<evidence type="ECO:0000256" key="2">
    <source>
        <dbReference type="ARBA" id="ARBA00005189"/>
    </source>
</evidence>
<dbReference type="Gene3D" id="3.30.470.20">
    <property type="entry name" value="ATP-grasp fold, B domain"/>
    <property type="match status" value="1"/>
</dbReference>
<dbReference type="SMART" id="SM00878">
    <property type="entry name" value="Biotin_carb_C"/>
    <property type="match status" value="1"/>
</dbReference>
<organism evidence="21 22">
    <name type="scientific">Microlunatus parietis</name>
    <dbReference type="NCBI Taxonomy" id="682979"/>
    <lineage>
        <taxon>Bacteria</taxon>
        <taxon>Bacillati</taxon>
        <taxon>Actinomycetota</taxon>
        <taxon>Actinomycetes</taxon>
        <taxon>Propionibacteriales</taxon>
        <taxon>Propionibacteriaceae</taxon>
        <taxon>Microlunatus</taxon>
    </lineage>
</organism>
<evidence type="ECO:0000256" key="11">
    <source>
        <dbReference type="ARBA" id="ARBA00022842"/>
    </source>
</evidence>
<dbReference type="FunFam" id="3.30.470.20:FF:000053">
    <property type="entry name" value="Acetyl-/propionyl-coenzyme A carboxylase alpha chain"/>
    <property type="match status" value="1"/>
</dbReference>
<dbReference type="GO" id="GO:0016787">
    <property type="term" value="F:hydrolase activity"/>
    <property type="evidence" value="ECO:0007669"/>
    <property type="project" value="UniProtKB-KW"/>
</dbReference>
<dbReference type="Proteomes" id="UP000569914">
    <property type="component" value="Unassembled WGS sequence"/>
</dbReference>
<keyword evidence="6" id="KW-0479">Metal-binding</keyword>
<dbReference type="InterPro" id="IPR011054">
    <property type="entry name" value="Rudment_hybrid_motif"/>
</dbReference>
<dbReference type="GO" id="GO:0006633">
    <property type="term" value="P:fatty acid biosynthetic process"/>
    <property type="evidence" value="ECO:0007669"/>
    <property type="project" value="UniProtKB-KW"/>
</dbReference>
<evidence type="ECO:0000256" key="12">
    <source>
        <dbReference type="ARBA" id="ARBA00023098"/>
    </source>
</evidence>
<dbReference type="EMBL" id="JACCBU010000001">
    <property type="protein sequence ID" value="NYE74000.1"/>
    <property type="molecule type" value="Genomic_DNA"/>
</dbReference>
<dbReference type="SUPFAM" id="SSF56059">
    <property type="entry name" value="Glutathione synthetase ATP-binding domain-like"/>
    <property type="match status" value="1"/>
</dbReference>
<dbReference type="GO" id="GO:0004075">
    <property type="term" value="F:biotin carboxylase activity"/>
    <property type="evidence" value="ECO:0007669"/>
    <property type="project" value="UniProtKB-EC"/>
</dbReference>
<dbReference type="InterPro" id="IPR011053">
    <property type="entry name" value="Single_hybrid_motif"/>
</dbReference>
<evidence type="ECO:0000256" key="9">
    <source>
        <dbReference type="ARBA" id="ARBA00022832"/>
    </source>
</evidence>
<feature type="domain" description="Lipoyl-binding" evidence="18">
    <location>
        <begin position="753"/>
        <end position="832"/>
    </location>
</feature>
<keyword evidence="11" id="KW-0460">Magnesium</keyword>
<dbReference type="SUPFAM" id="SSF50891">
    <property type="entry name" value="Cyclophilin-like"/>
    <property type="match status" value="1"/>
</dbReference>
<dbReference type="PROSITE" id="PS50968">
    <property type="entry name" value="BIOTINYL_LIPOYL"/>
    <property type="match status" value="1"/>
</dbReference>
<evidence type="ECO:0000256" key="13">
    <source>
        <dbReference type="ARBA" id="ARBA00023160"/>
    </source>
</evidence>
<dbReference type="FunFam" id="3.40.50.20:FF:000010">
    <property type="entry name" value="Propionyl-CoA carboxylase subunit alpha"/>
    <property type="match status" value="1"/>
</dbReference>
<keyword evidence="14" id="KW-0464">Manganese</keyword>
<dbReference type="PANTHER" id="PTHR18866:SF33">
    <property type="entry name" value="METHYLCROTONOYL-COA CARBOXYLASE SUBUNIT ALPHA, MITOCHONDRIAL-RELATED"/>
    <property type="match status" value="1"/>
</dbReference>
<dbReference type="InterPro" id="IPR011764">
    <property type="entry name" value="Biotin_carboxylation_dom"/>
</dbReference>
<evidence type="ECO:0000256" key="4">
    <source>
        <dbReference type="ARBA" id="ARBA00022516"/>
    </source>
</evidence>
<dbReference type="PROSITE" id="PS00867">
    <property type="entry name" value="CPSASE_2"/>
    <property type="match status" value="1"/>
</dbReference>
<proteinExistence type="predicted"/>
<evidence type="ECO:0000256" key="8">
    <source>
        <dbReference type="ARBA" id="ARBA00022801"/>
    </source>
</evidence>
<comment type="cofactor">
    <cofactor evidence="1">
        <name>biotin</name>
        <dbReference type="ChEBI" id="CHEBI:57586"/>
    </cofactor>
</comment>
<evidence type="ECO:0000256" key="6">
    <source>
        <dbReference type="ARBA" id="ARBA00022723"/>
    </source>
</evidence>
<evidence type="ECO:0000256" key="16">
    <source>
        <dbReference type="ARBA" id="ARBA00048501"/>
    </source>
</evidence>
<dbReference type="InterPro" id="IPR005481">
    <property type="entry name" value="BC-like_N"/>
</dbReference>
<dbReference type="InterPro" id="IPR000089">
    <property type="entry name" value="Biotin_lipoyl"/>
</dbReference>
<keyword evidence="8" id="KW-0378">Hydrolase</keyword>
<dbReference type="PROSITE" id="PS50975">
    <property type="entry name" value="ATP_GRASP"/>
    <property type="match status" value="1"/>
</dbReference>
<keyword evidence="9" id="KW-0276">Fatty acid metabolism</keyword>
<keyword evidence="10 17" id="KW-0067">ATP-binding</keyword>
<dbReference type="InterPro" id="IPR005479">
    <property type="entry name" value="CPAse_ATP-bd"/>
</dbReference>
<dbReference type="EC" id="6.3.4.14" evidence="3"/>
<feature type="domain" description="Biotin carboxylation" evidence="20">
    <location>
        <begin position="298"/>
        <end position="741"/>
    </location>
</feature>
<dbReference type="GO" id="GO:0005524">
    <property type="term" value="F:ATP binding"/>
    <property type="evidence" value="ECO:0007669"/>
    <property type="project" value="UniProtKB-UniRule"/>
</dbReference>
<accession>A0A7Y9IBZ9</accession>
<keyword evidence="4" id="KW-0444">Lipid biosynthesis</keyword>
<keyword evidence="5" id="KW-0436">Ligase</keyword>
<evidence type="ECO:0000259" key="19">
    <source>
        <dbReference type="PROSITE" id="PS50975"/>
    </source>
</evidence>
<dbReference type="GO" id="GO:0046872">
    <property type="term" value="F:metal ion binding"/>
    <property type="evidence" value="ECO:0007669"/>
    <property type="project" value="UniProtKB-KW"/>
</dbReference>
<evidence type="ECO:0000259" key="20">
    <source>
        <dbReference type="PROSITE" id="PS50979"/>
    </source>
</evidence>
<dbReference type="InterPro" id="IPR011761">
    <property type="entry name" value="ATP-grasp"/>
</dbReference>
<evidence type="ECO:0000256" key="17">
    <source>
        <dbReference type="PROSITE-ProRule" id="PRU00409"/>
    </source>
</evidence>
<dbReference type="FunFam" id="2.40.50.100:FF:000003">
    <property type="entry name" value="Acetyl-CoA carboxylase biotin carboxyl carrier protein"/>
    <property type="match status" value="1"/>
</dbReference>
<sequence length="835" mass="87741">MSAGRVLATGPGATLQDLGRPGWFSSGVGVSGAADPVSLRRANRLVGNPDGAAAIEAVLGGLELEAEGDLVLAVAGGRAPVTVDGRPVAATEAIELRDGQVLRLGLAEAGRWIYLGVRGGFDVEPVLGSRSRDTLAGLGPEPLRAGQLLPIGPAAEPAVPTEPAPAAVPIGPGPLTVRVVPGPRQDWFTNPDDLFAGSWLATDEQDRIGARLSRPAGQPVLTRSVTGELPTEGMPLGAIQVQPSGEPVIFLADHPITGGYPVIGVVIAEDVPIVAQARPGQRITFRPHQPGRTDRPPGPAKVLIANRGEIAVRIIRATREAGLGSVAVYADSDADAPFVKLADEAHPLGGTTAAETYLAADKLIAAAARSGAYAVHPGYGFLSENADFAQAVLDAGLVWIGPSPQSIRDLGDKVTARKLALSAGAPMAAGTEQPVSGAAEVIDFARRHGLPVAIKAAYGGGGRGLKIARTLDEIPELYESATREAVASFGRGECFVEQYLDRARHVEAQVLADRHGNVVVVGTRDCTLQRRFQKLVEEAPAPYLSQDQRDRIAAAAKAICREAGYYGAGTVEFLVQGDVISFLEVNTRLQVEHPVTEETTGIDLVRQQFMIAGGGRLMIIEDPVPRGHSIEFRINGEDPGRDFLPSPGRLITYREPSGPGIRVDSGVAEGDEVGGGFDSMIAKLIVTGENRAHALQRARRALDEFRIEGVATVLPFHREIVRHPAFAGDDPAEFAVHTRWIDTDWENPIPPYQGTDPGPDQPSGTVVAPMRGTVIKLSVELGQRVEAGAPIAVVEAMKMEIPVTAPAAGTVIEILAETGETVAQNGPLVRLKTAS</sequence>
<evidence type="ECO:0000313" key="21">
    <source>
        <dbReference type="EMBL" id="NYE74000.1"/>
    </source>
</evidence>
<gene>
    <name evidence="21" type="ORF">BKA15_005329</name>
</gene>
<dbReference type="Pfam" id="PF02785">
    <property type="entry name" value="Biotin_carb_C"/>
    <property type="match status" value="1"/>
</dbReference>
<dbReference type="InterPro" id="IPR016185">
    <property type="entry name" value="PreATP-grasp_dom_sf"/>
</dbReference>
<dbReference type="Gene3D" id="2.40.100.10">
    <property type="entry name" value="Cyclophilin-like"/>
    <property type="match status" value="1"/>
</dbReference>
<name>A0A7Y9IBZ9_9ACTN</name>
<dbReference type="InterPro" id="IPR005482">
    <property type="entry name" value="Biotin_COase_C"/>
</dbReference>
<dbReference type="AlphaFoldDB" id="A0A7Y9IBZ9"/>
<dbReference type="PROSITE" id="PS50979">
    <property type="entry name" value="BC"/>
    <property type="match status" value="1"/>
</dbReference>
<dbReference type="NCBIfam" id="TIGR00724">
    <property type="entry name" value="urea_amlyse_rel"/>
    <property type="match status" value="1"/>
</dbReference>
<keyword evidence="15" id="KW-0092">Biotin</keyword>
<dbReference type="SUPFAM" id="SSF51230">
    <property type="entry name" value="Single hybrid motif"/>
    <property type="match status" value="1"/>
</dbReference>
<dbReference type="Pfam" id="PF00289">
    <property type="entry name" value="Biotin_carb_N"/>
    <property type="match status" value="1"/>
</dbReference>
<dbReference type="Pfam" id="PF02626">
    <property type="entry name" value="CT_A_B"/>
    <property type="match status" value="1"/>
</dbReference>
<feature type="domain" description="ATP-grasp" evidence="19">
    <location>
        <begin position="417"/>
        <end position="613"/>
    </location>
</feature>
<evidence type="ECO:0000256" key="7">
    <source>
        <dbReference type="ARBA" id="ARBA00022741"/>
    </source>
</evidence>
<dbReference type="RefSeq" id="WP_179755953.1">
    <property type="nucleotide sequence ID" value="NZ_JACCBU010000001.1"/>
</dbReference>
<evidence type="ECO:0000256" key="3">
    <source>
        <dbReference type="ARBA" id="ARBA00013263"/>
    </source>
</evidence>
<evidence type="ECO:0000256" key="15">
    <source>
        <dbReference type="ARBA" id="ARBA00023267"/>
    </source>
</evidence>
<evidence type="ECO:0000256" key="14">
    <source>
        <dbReference type="ARBA" id="ARBA00023211"/>
    </source>
</evidence>
<keyword evidence="7 17" id="KW-0547">Nucleotide-binding</keyword>
<evidence type="ECO:0000256" key="1">
    <source>
        <dbReference type="ARBA" id="ARBA00001953"/>
    </source>
</evidence>
<dbReference type="InterPro" id="IPR050856">
    <property type="entry name" value="Biotin_carboxylase_complex"/>
</dbReference>